<protein>
    <submittedName>
        <fullName evidence="3">Glucosamine-6-phosphate deaminase</fullName>
    </submittedName>
</protein>
<evidence type="ECO:0000256" key="1">
    <source>
        <dbReference type="ARBA" id="ARBA00023277"/>
    </source>
</evidence>
<evidence type="ECO:0000259" key="2">
    <source>
        <dbReference type="Pfam" id="PF01182"/>
    </source>
</evidence>
<dbReference type="GO" id="GO:0042802">
    <property type="term" value="F:identical protein binding"/>
    <property type="evidence" value="ECO:0007669"/>
    <property type="project" value="TreeGrafter"/>
</dbReference>
<dbReference type="GO" id="GO:0006046">
    <property type="term" value="P:N-acetylglucosamine catabolic process"/>
    <property type="evidence" value="ECO:0007669"/>
    <property type="project" value="TreeGrafter"/>
</dbReference>
<evidence type="ECO:0000313" key="3">
    <source>
        <dbReference type="EMBL" id="MBR0575103.1"/>
    </source>
</evidence>
<keyword evidence="1" id="KW-0119">Carbohydrate metabolism</keyword>
<dbReference type="CDD" id="cd01399">
    <property type="entry name" value="GlcN6P_deaminase"/>
    <property type="match status" value="1"/>
</dbReference>
<dbReference type="Proteomes" id="UP000675379">
    <property type="component" value="Unassembled WGS sequence"/>
</dbReference>
<dbReference type="Pfam" id="PF01182">
    <property type="entry name" value="Glucosamine_iso"/>
    <property type="match status" value="1"/>
</dbReference>
<dbReference type="GO" id="GO:0006043">
    <property type="term" value="P:glucosamine catabolic process"/>
    <property type="evidence" value="ECO:0007669"/>
    <property type="project" value="TreeGrafter"/>
</dbReference>
<dbReference type="SUPFAM" id="SSF100950">
    <property type="entry name" value="NagB/RpiA/CoA transferase-like"/>
    <property type="match status" value="1"/>
</dbReference>
<keyword evidence="4" id="KW-1185">Reference proteome</keyword>
<dbReference type="Gene3D" id="3.40.50.1360">
    <property type="match status" value="1"/>
</dbReference>
<reference evidence="3" key="1">
    <citation type="submission" date="2021-04" db="EMBL/GenBank/DDBJ databases">
        <title>Proteiniclasticum sedimins sp. nov., an obligate anaerobic bacterium isolated from anaerobic sludge.</title>
        <authorList>
            <person name="Liu J."/>
        </authorList>
    </citation>
    <scope>NUCLEOTIDE SEQUENCE</scope>
    <source>
        <strain evidence="3">BAD-10</strain>
    </source>
</reference>
<dbReference type="GO" id="GO:0004342">
    <property type="term" value="F:glucosamine-6-phosphate deaminase activity"/>
    <property type="evidence" value="ECO:0007669"/>
    <property type="project" value="InterPro"/>
</dbReference>
<dbReference type="InterPro" id="IPR004547">
    <property type="entry name" value="Glucosamine6P_isomerase"/>
</dbReference>
<dbReference type="PANTHER" id="PTHR11280">
    <property type="entry name" value="GLUCOSAMINE-6-PHOSPHATE ISOMERASE"/>
    <property type="match status" value="1"/>
</dbReference>
<dbReference type="GO" id="GO:0019262">
    <property type="term" value="P:N-acetylneuraminate catabolic process"/>
    <property type="evidence" value="ECO:0007669"/>
    <property type="project" value="TreeGrafter"/>
</dbReference>
<dbReference type="EMBL" id="JAGSCS010000002">
    <property type="protein sequence ID" value="MBR0575103.1"/>
    <property type="molecule type" value="Genomic_DNA"/>
</dbReference>
<evidence type="ECO:0000313" key="4">
    <source>
        <dbReference type="Proteomes" id="UP000675379"/>
    </source>
</evidence>
<dbReference type="GO" id="GO:0005737">
    <property type="term" value="C:cytoplasm"/>
    <property type="evidence" value="ECO:0007669"/>
    <property type="project" value="TreeGrafter"/>
</dbReference>
<accession>A0A941CPN4</accession>
<dbReference type="InterPro" id="IPR037171">
    <property type="entry name" value="NagB/RpiA_transferase-like"/>
</dbReference>
<proteinExistence type="predicted"/>
<dbReference type="AlphaFoldDB" id="A0A941CPN4"/>
<dbReference type="InterPro" id="IPR006148">
    <property type="entry name" value="Glc/Gal-6P_isomerase"/>
</dbReference>
<gene>
    <name evidence="3" type="ORF">KCG48_01990</name>
</gene>
<dbReference type="PANTHER" id="PTHR11280:SF6">
    <property type="entry name" value="GLUCOSAMINE-6-PHOSPHATE ISOMERASE NAGB"/>
    <property type="match status" value="1"/>
</dbReference>
<dbReference type="GO" id="GO:0005975">
    <property type="term" value="P:carbohydrate metabolic process"/>
    <property type="evidence" value="ECO:0007669"/>
    <property type="project" value="InterPro"/>
</dbReference>
<comment type="caution">
    <text evidence="3">The sequence shown here is derived from an EMBL/GenBank/DDBJ whole genome shotgun (WGS) entry which is preliminary data.</text>
</comment>
<name>A0A941CPN4_9CLOT</name>
<feature type="domain" description="Glucosamine/galactosamine-6-phosphate isomerase" evidence="2">
    <location>
        <begin position="17"/>
        <end position="235"/>
    </location>
</feature>
<organism evidence="3 4">
    <name type="scientific">Proteiniclasticum sediminis</name>
    <dbReference type="NCBI Taxonomy" id="2804028"/>
    <lineage>
        <taxon>Bacteria</taxon>
        <taxon>Bacillati</taxon>
        <taxon>Bacillota</taxon>
        <taxon>Clostridia</taxon>
        <taxon>Eubacteriales</taxon>
        <taxon>Clostridiaceae</taxon>
        <taxon>Proteiniclasticum</taxon>
    </lineage>
</organism>
<sequence>MILQFTMDQLTVKILDNRQELGIQAAKEAAAFLRKKGETQSVIRVVFAAAPSQREFLKTLREDPSIPWTKIQAFHMDEYLGLPFGHPQSFGAYLTEEIFRHVPLGGVHLFRGDDDPQAEGARYAKLLQEAPLDAVFLGIGENGHLAFNDPPVADFADPQAVKIITLEETSRHQQVHDGCFAALEDVPKEALTLTIPILLSAERLFVMVPGPTKAKAVERTLFGPVATICPASILRTCPQATLYLDPESSALGQNRIKE</sequence>